<accession>A0A7I7LLP3</accession>
<evidence type="ECO:0000256" key="1">
    <source>
        <dbReference type="SAM" id="Phobius"/>
    </source>
</evidence>
<dbReference type="RefSeq" id="WP_198965980.1">
    <property type="nucleotide sequence ID" value="NZ_AP022572.1"/>
</dbReference>
<evidence type="ECO:0000313" key="2">
    <source>
        <dbReference type="EMBL" id="BBX60239.1"/>
    </source>
</evidence>
<dbReference type="KEGG" id="msho:MSHO_55840"/>
<keyword evidence="3" id="KW-1185">Reference proteome</keyword>
<keyword evidence="1" id="KW-0812">Transmembrane</keyword>
<reference evidence="2 3" key="1">
    <citation type="journal article" date="2019" name="Emerg. Microbes Infect.">
        <title>Comprehensive subspecies identification of 175 nontuberculous mycobacteria species based on 7547 genomic profiles.</title>
        <authorList>
            <person name="Matsumoto Y."/>
            <person name="Kinjo T."/>
            <person name="Motooka D."/>
            <person name="Nabeya D."/>
            <person name="Jung N."/>
            <person name="Uechi K."/>
            <person name="Horii T."/>
            <person name="Iida T."/>
            <person name="Fujita J."/>
            <person name="Nakamura S."/>
        </authorList>
    </citation>
    <scope>NUCLEOTIDE SEQUENCE [LARGE SCALE GENOMIC DNA]</scope>
    <source>
        <strain evidence="2 3">JCM 12657</strain>
    </source>
</reference>
<name>A0A7I7LLP3_9MYCO</name>
<keyword evidence="1" id="KW-1133">Transmembrane helix</keyword>
<feature type="transmembrane region" description="Helical" evidence="1">
    <location>
        <begin position="72"/>
        <end position="93"/>
    </location>
</feature>
<dbReference type="Pfam" id="PF19779">
    <property type="entry name" value="DUF6264"/>
    <property type="match status" value="1"/>
</dbReference>
<sequence length="129" mass="13385">MSTDDLAPVHTGGAGSRHAKTHRAVNVTLTIALLVLHAFLFVVTMLVLGLLVMGTDACGYQTCGDPSWVDKAIGLGFWGGIVIFLADLIISVYRLARHNVAFAVPIIGCVAQLTLGIGAAAMESLAGPV</sequence>
<keyword evidence="1" id="KW-0472">Membrane</keyword>
<gene>
    <name evidence="2" type="ORF">MSHO_55840</name>
</gene>
<dbReference type="InterPro" id="IPR046231">
    <property type="entry name" value="DUF6264"/>
</dbReference>
<dbReference type="AlphaFoldDB" id="A0A7I7LLP3"/>
<protein>
    <submittedName>
        <fullName evidence="2">Uncharacterized protein</fullName>
    </submittedName>
</protein>
<proteinExistence type="predicted"/>
<dbReference type="Proteomes" id="UP000467164">
    <property type="component" value="Chromosome"/>
</dbReference>
<feature type="transmembrane region" description="Helical" evidence="1">
    <location>
        <begin position="100"/>
        <end position="122"/>
    </location>
</feature>
<evidence type="ECO:0000313" key="3">
    <source>
        <dbReference type="Proteomes" id="UP000467164"/>
    </source>
</evidence>
<feature type="transmembrane region" description="Helical" evidence="1">
    <location>
        <begin position="27"/>
        <end position="52"/>
    </location>
</feature>
<organism evidence="2 3">
    <name type="scientific">Mycobacterium shottsii</name>
    <dbReference type="NCBI Taxonomy" id="133549"/>
    <lineage>
        <taxon>Bacteria</taxon>
        <taxon>Bacillati</taxon>
        <taxon>Actinomycetota</taxon>
        <taxon>Actinomycetes</taxon>
        <taxon>Mycobacteriales</taxon>
        <taxon>Mycobacteriaceae</taxon>
        <taxon>Mycobacterium</taxon>
        <taxon>Mycobacterium ulcerans group</taxon>
    </lineage>
</organism>
<dbReference type="EMBL" id="AP022572">
    <property type="protein sequence ID" value="BBX60239.1"/>
    <property type="molecule type" value="Genomic_DNA"/>
</dbReference>